<evidence type="ECO:0008006" key="3">
    <source>
        <dbReference type="Google" id="ProtNLM"/>
    </source>
</evidence>
<dbReference type="Gene3D" id="2.160.10.10">
    <property type="entry name" value="Hexapeptide repeat proteins"/>
    <property type="match status" value="2"/>
</dbReference>
<dbReference type="InterPro" id="IPR010137">
    <property type="entry name" value="Lipid_A_LpxA"/>
</dbReference>
<keyword evidence="2" id="KW-1185">Reference proteome</keyword>
<comment type="caution">
    <text evidence="1">The sequence shown here is derived from an EMBL/GenBank/DDBJ whole genome shotgun (WGS) entry which is preliminary data.</text>
</comment>
<reference evidence="2" key="1">
    <citation type="submission" date="2023-07" db="EMBL/GenBank/DDBJ databases">
        <title>30 novel species of actinomycetes from the DSMZ collection.</title>
        <authorList>
            <person name="Nouioui I."/>
        </authorList>
    </citation>
    <scope>NUCLEOTIDE SEQUENCE [LARGE SCALE GENOMIC DNA]</scope>
    <source>
        <strain evidence="2">DSM 41981</strain>
    </source>
</reference>
<dbReference type="RefSeq" id="WP_093828134.1">
    <property type="nucleotide sequence ID" value="NZ_JAVRES010000005.1"/>
</dbReference>
<dbReference type="EMBL" id="JAVRES010000005">
    <property type="protein sequence ID" value="MDT0436000.1"/>
    <property type="molecule type" value="Genomic_DNA"/>
</dbReference>
<dbReference type="Pfam" id="PF00132">
    <property type="entry name" value="Hexapep"/>
    <property type="match status" value="1"/>
</dbReference>
<proteinExistence type="predicted"/>
<organism evidence="1 2">
    <name type="scientific">Streptomyces doudnae</name>
    <dbReference type="NCBI Taxonomy" id="3075536"/>
    <lineage>
        <taxon>Bacteria</taxon>
        <taxon>Bacillati</taxon>
        <taxon>Actinomycetota</taxon>
        <taxon>Actinomycetes</taxon>
        <taxon>Kitasatosporales</taxon>
        <taxon>Streptomycetaceae</taxon>
        <taxon>Streptomyces</taxon>
    </lineage>
</organism>
<dbReference type="SUPFAM" id="SSF51161">
    <property type="entry name" value="Trimeric LpxA-like enzymes"/>
    <property type="match status" value="1"/>
</dbReference>
<dbReference type="AlphaFoldDB" id="A0ABD5EN20"/>
<gene>
    <name evidence="1" type="ORF">RM877_15055</name>
</gene>
<dbReference type="PANTHER" id="PTHR43480">
    <property type="entry name" value="ACYL-[ACYL-CARRIER-PROTEIN]--UDP-N-ACETYLGLUCOSAMINE O-ACYLTRANSFERASE"/>
    <property type="match status" value="1"/>
</dbReference>
<protein>
    <recommendedName>
        <fullName evidence="3">Acyl-[acyl-carrier-protein]--UDP-N-acetylglucosamine O-acyltransferase</fullName>
    </recommendedName>
</protein>
<evidence type="ECO:0000313" key="1">
    <source>
        <dbReference type="EMBL" id="MDT0436000.1"/>
    </source>
</evidence>
<dbReference type="InterPro" id="IPR011004">
    <property type="entry name" value="Trimer_LpxA-like_sf"/>
</dbReference>
<dbReference type="Proteomes" id="UP001183535">
    <property type="component" value="Unassembled WGS sequence"/>
</dbReference>
<evidence type="ECO:0000313" key="2">
    <source>
        <dbReference type="Proteomes" id="UP001183535"/>
    </source>
</evidence>
<sequence length="244" mass="25725">MATGPTVTGDVAIGRRNTFAPGVVIYGPAVIGDDNFFGAYSVIGGRCRQAHRRSVARHGTGAVHIGNGNYFGEHSVVHGPIGNVTVVRDNSSVGAGTVLAHDTHTGSHVTLSVNCVVGGHSVLLDWSGLGIGSTLHPRTVMGQWSYAGMAAVVTRTVRPGHLVIGNPARPLRPNYEAFVRSGLDAMSLTQLREFLETGEIPEGPVLVSRAVAEFETAVAQTVRNRVLRSWADVESERSRAVAGD</sequence>
<dbReference type="InterPro" id="IPR001451">
    <property type="entry name" value="Hexapep"/>
</dbReference>
<name>A0ABD5EN20_9ACTN</name>
<accession>A0ABD5EN20</accession>
<dbReference type="PANTHER" id="PTHR43480:SF1">
    <property type="entry name" value="ACYL-[ACYL-CARRIER-PROTEIN]--UDP-N-ACETYLGLUCOSAMINE O-ACYLTRANSFERASE, MITOCHONDRIAL-RELATED"/>
    <property type="match status" value="1"/>
</dbReference>